<dbReference type="EMBL" id="JARIHO010000113">
    <property type="protein sequence ID" value="KAJ7302629.1"/>
    <property type="molecule type" value="Genomic_DNA"/>
</dbReference>
<dbReference type="InterPro" id="IPR054722">
    <property type="entry name" value="PolX-like_BBD"/>
</dbReference>
<sequence>YSWLADSGTTSHICSDHKTPLHALGRGTVLLDCEVDGKTITHRLLDVLFAPTCAHNLLSISRLDDAGLEAKFSRGKVEFVRRTDSRVMAVGNKTGRLY</sequence>
<feature type="domain" description="Retrovirus-related Pol polyprotein from transposon TNT 1-94-like beta-barrel" evidence="1">
    <location>
        <begin position="18"/>
        <end position="67"/>
    </location>
</feature>
<organism evidence="2 3">
    <name type="scientific">Mycena albidolilacea</name>
    <dbReference type="NCBI Taxonomy" id="1033008"/>
    <lineage>
        <taxon>Eukaryota</taxon>
        <taxon>Fungi</taxon>
        <taxon>Dikarya</taxon>
        <taxon>Basidiomycota</taxon>
        <taxon>Agaricomycotina</taxon>
        <taxon>Agaricomycetes</taxon>
        <taxon>Agaricomycetidae</taxon>
        <taxon>Agaricales</taxon>
        <taxon>Marasmiineae</taxon>
        <taxon>Mycenaceae</taxon>
        <taxon>Mycena</taxon>
    </lineage>
</organism>
<proteinExistence type="predicted"/>
<evidence type="ECO:0000313" key="3">
    <source>
        <dbReference type="Proteomes" id="UP001218218"/>
    </source>
</evidence>
<protein>
    <recommendedName>
        <fullName evidence="1">Retrovirus-related Pol polyprotein from transposon TNT 1-94-like beta-barrel domain-containing protein</fullName>
    </recommendedName>
</protein>
<evidence type="ECO:0000259" key="1">
    <source>
        <dbReference type="Pfam" id="PF22936"/>
    </source>
</evidence>
<feature type="non-terminal residue" evidence="2">
    <location>
        <position position="1"/>
    </location>
</feature>
<reference evidence="2" key="1">
    <citation type="submission" date="2023-03" db="EMBL/GenBank/DDBJ databases">
        <title>Massive genome expansion in bonnet fungi (Mycena s.s.) driven by repeated elements and novel gene families across ecological guilds.</title>
        <authorList>
            <consortium name="Lawrence Berkeley National Laboratory"/>
            <person name="Harder C.B."/>
            <person name="Miyauchi S."/>
            <person name="Viragh M."/>
            <person name="Kuo A."/>
            <person name="Thoen E."/>
            <person name="Andreopoulos B."/>
            <person name="Lu D."/>
            <person name="Skrede I."/>
            <person name="Drula E."/>
            <person name="Henrissat B."/>
            <person name="Morin E."/>
            <person name="Kohler A."/>
            <person name="Barry K."/>
            <person name="LaButti K."/>
            <person name="Morin E."/>
            <person name="Salamov A."/>
            <person name="Lipzen A."/>
            <person name="Mereny Z."/>
            <person name="Hegedus B."/>
            <person name="Baldrian P."/>
            <person name="Stursova M."/>
            <person name="Weitz H."/>
            <person name="Taylor A."/>
            <person name="Grigoriev I.V."/>
            <person name="Nagy L.G."/>
            <person name="Martin F."/>
            <person name="Kauserud H."/>
        </authorList>
    </citation>
    <scope>NUCLEOTIDE SEQUENCE</scope>
    <source>
        <strain evidence="2">CBHHK002</strain>
    </source>
</reference>
<keyword evidence="3" id="KW-1185">Reference proteome</keyword>
<name>A0AAD6Z0B1_9AGAR</name>
<accession>A0AAD6Z0B1</accession>
<comment type="caution">
    <text evidence="2">The sequence shown here is derived from an EMBL/GenBank/DDBJ whole genome shotgun (WGS) entry which is preliminary data.</text>
</comment>
<dbReference type="Proteomes" id="UP001218218">
    <property type="component" value="Unassembled WGS sequence"/>
</dbReference>
<dbReference type="Pfam" id="PF22936">
    <property type="entry name" value="Pol_BBD"/>
    <property type="match status" value="1"/>
</dbReference>
<gene>
    <name evidence="2" type="ORF">DFH08DRAFT_616429</name>
</gene>
<feature type="non-terminal residue" evidence="2">
    <location>
        <position position="98"/>
    </location>
</feature>
<evidence type="ECO:0000313" key="2">
    <source>
        <dbReference type="EMBL" id="KAJ7302629.1"/>
    </source>
</evidence>
<dbReference type="AlphaFoldDB" id="A0AAD6Z0B1"/>